<evidence type="ECO:0000313" key="2">
    <source>
        <dbReference type="Proteomes" id="UP000270094"/>
    </source>
</evidence>
<protein>
    <submittedName>
        <fullName evidence="1">Uncharacterized protein</fullName>
    </submittedName>
</protein>
<name>A0A3P7M1H3_STRVU</name>
<reference evidence="1 2" key="1">
    <citation type="submission" date="2018-11" db="EMBL/GenBank/DDBJ databases">
        <authorList>
            <consortium name="Pathogen Informatics"/>
        </authorList>
    </citation>
    <scope>NUCLEOTIDE SEQUENCE [LARGE SCALE GENOMIC DNA]</scope>
</reference>
<dbReference type="AlphaFoldDB" id="A0A3P7M1H3"/>
<organism evidence="1 2">
    <name type="scientific">Strongylus vulgaris</name>
    <name type="common">Blood worm</name>
    <dbReference type="NCBI Taxonomy" id="40348"/>
    <lineage>
        <taxon>Eukaryota</taxon>
        <taxon>Metazoa</taxon>
        <taxon>Ecdysozoa</taxon>
        <taxon>Nematoda</taxon>
        <taxon>Chromadorea</taxon>
        <taxon>Rhabditida</taxon>
        <taxon>Rhabditina</taxon>
        <taxon>Rhabditomorpha</taxon>
        <taxon>Strongyloidea</taxon>
        <taxon>Strongylidae</taxon>
        <taxon>Strongylus</taxon>
    </lineage>
</organism>
<gene>
    <name evidence="1" type="ORF">SVUK_LOCUS20116</name>
</gene>
<dbReference type="OrthoDB" id="5867805at2759"/>
<keyword evidence="2" id="KW-1185">Reference proteome</keyword>
<dbReference type="Proteomes" id="UP000270094">
    <property type="component" value="Unassembled WGS sequence"/>
</dbReference>
<sequence length="90" mass="10982">MNYFLQDYKNDLEQKEVAATENTRNPGEELSTLEYGKELERQINVMQQAPRPPFETIKHLQERLERENELYRKQFIWQMENMIRFTTNAQ</sequence>
<proteinExistence type="predicted"/>
<dbReference type="EMBL" id="UYYB01136426">
    <property type="protein sequence ID" value="VDM85118.1"/>
    <property type="molecule type" value="Genomic_DNA"/>
</dbReference>
<evidence type="ECO:0000313" key="1">
    <source>
        <dbReference type="EMBL" id="VDM85118.1"/>
    </source>
</evidence>
<accession>A0A3P7M1H3</accession>